<keyword evidence="1" id="KW-0614">Plasmid</keyword>
<dbReference type="AlphaFoldDB" id="A0A5S9M099"/>
<dbReference type="RefSeq" id="WP_172692809.1">
    <property type="nucleotide sequence ID" value="NZ_LC511997.1"/>
</dbReference>
<sequence>MKKVFTLVLIAALLVTMLVGLTGCKSGTGDEIKVWIGGSIVGEDELDKSQDSWVLSKLLKQYEDEHGVKIKLTYFEDEEAMVQLIANNERSNKEVPDWRA</sequence>
<reference evidence="1" key="1">
    <citation type="submission" date="2019-11" db="EMBL/GenBank/DDBJ databases">
        <title>Complete plasmid sequence of Enterobacter hormaechei subsp. xiangfangensis pMY460-rmtE.</title>
        <authorList>
            <person name="Oshiro S."/>
            <person name="Tada T."/>
            <person name="Kirikae T."/>
        </authorList>
    </citation>
    <scope>NUCLEOTIDE SEQUENCE</scope>
    <source>
        <strain evidence="1">MY460</strain>
        <plasmid evidence="1">pMY460-rmtE</plasmid>
    </source>
</reference>
<protein>
    <submittedName>
        <fullName evidence="1">Uncharacterized protein</fullName>
    </submittedName>
</protein>
<evidence type="ECO:0000313" key="1">
    <source>
        <dbReference type="EMBL" id="BBP50210.1"/>
    </source>
</evidence>
<name>A0A5S9M099_9ENTR</name>
<accession>A0A5S9M099</accession>
<geneLocation type="plasmid" evidence="1">
    <name>pMY460-rmtE</name>
</geneLocation>
<proteinExistence type="predicted"/>
<dbReference type="EMBL" id="LC511997">
    <property type="protein sequence ID" value="BBP50210.1"/>
    <property type="molecule type" value="Genomic_DNA"/>
</dbReference>
<dbReference type="PROSITE" id="PS51257">
    <property type="entry name" value="PROKAR_LIPOPROTEIN"/>
    <property type="match status" value="1"/>
</dbReference>
<organism evidence="1">
    <name type="scientific">Enterobacter hormaechei subsp. xiangfangensis</name>
    <dbReference type="NCBI Taxonomy" id="1296536"/>
    <lineage>
        <taxon>Bacteria</taxon>
        <taxon>Pseudomonadati</taxon>
        <taxon>Pseudomonadota</taxon>
        <taxon>Gammaproteobacteria</taxon>
        <taxon>Enterobacterales</taxon>
        <taxon>Enterobacteriaceae</taxon>
        <taxon>Enterobacter</taxon>
        <taxon>Enterobacter cloacae complex</taxon>
    </lineage>
</organism>